<accession>A0AAD4EAC4</accession>
<dbReference type="EMBL" id="JABBWK010000016">
    <property type="protein sequence ID" value="KAG1902620.1"/>
    <property type="molecule type" value="Genomic_DNA"/>
</dbReference>
<feature type="compositionally biased region" description="Low complexity" evidence="1">
    <location>
        <begin position="119"/>
        <end position="145"/>
    </location>
</feature>
<comment type="caution">
    <text evidence="2">The sequence shown here is derived from an EMBL/GenBank/DDBJ whole genome shotgun (WGS) entry which is preliminary data.</text>
</comment>
<gene>
    <name evidence="2" type="ORF">F5891DRAFT_144472</name>
</gene>
<evidence type="ECO:0000313" key="3">
    <source>
        <dbReference type="Proteomes" id="UP001195769"/>
    </source>
</evidence>
<proteinExistence type="predicted"/>
<feature type="compositionally biased region" description="Low complexity" evidence="1">
    <location>
        <begin position="95"/>
        <end position="111"/>
    </location>
</feature>
<evidence type="ECO:0000313" key="2">
    <source>
        <dbReference type="EMBL" id="KAG1902620.1"/>
    </source>
</evidence>
<organism evidence="2 3">
    <name type="scientific">Suillus fuscotomentosus</name>
    <dbReference type="NCBI Taxonomy" id="1912939"/>
    <lineage>
        <taxon>Eukaryota</taxon>
        <taxon>Fungi</taxon>
        <taxon>Dikarya</taxon>
        <taxon>Basidiomycota</taxon>
        <taxon>Agaricomycotina</taxon>
        <taxon>Agaricomycetes</taxon>
        <taxon>Agaricomycetidae</taxon>
        <taxon>Boletales</taxon>
        <taxon>Suillineae</taxon>
        <taxon>Suillaceae</taxon>
        <taxon>Suillus</taxon>
    </lineage>
</organism>
<feature type="compositionally biased region" description="Polar residues" evidence="1">
    <location>
        <begin position="202"/>
        <end position="214"/>
    </location>
</feature>
<reference evidence="2" key="1">
    <citation type="journal article" date="2020" name="New Phytol.">
        <title>Comparative genomics reveals dynamic genome evolution in host specialist ectomycorrhizal fungi.</title>
        <authorList>
            <person name="Lofgren L.A."/>
            <person name="Nguyen N.H."/>
            <person name="Vilgalys R."/>
            <person name="Ruytinx J."/>
            <person name="Liao H.L."/>
            <person name="Branco S."/>
            <person name="Kuo A."/>
            <person name="LaButti K."/>
            <person name="Lipzen A."/>
            <person name="Andreopoulos W."/>
            <person name="Pangilinan J."/>
            <person name="Riley R."/>
            <person name="Hundley H."/>
            <person name="Na H."/>
            <person name="Barry K."/>
            <person name="Grigoriev I.V."/>
            <person name="Stajich J.E."/>
            <person name="Kennedy P.G."/>
        </authorList>
    </citation>
    <scope>NUCLEOTIDE SEQUENCE</scope>
    <source>
        <strain evidence="2">FC203</strain>
    </source>
</reference>
<evidence type="ECO:0000256" key="1">
    <source>
        <dbReference type="SAM" id="MobiDB-lite"/>
    </source>
</evidence>
<feature type="region of interest" description="Disordered" evidence="1">
    <location>
        <begin position="194"/>
        <end position="214"/>
    </location>
</feature>
<sequence>MHGRVLQLTTHSPVCHAFVGNVMIVRLVRPVIVLSLGLHGLVFFVDDSGVNATGLNWKQATPHFNETHLKAYVDFISTVFPPHIRKTRALDYDASESASSSTPSAPSASQSLDSGCSQPDALPTTPPATTSFQSPPLSLSAPPASTERYGLHDPSVSFSPNVGLQSSNGYNLQDISFTTKASFDAPNWENPPPLLCPLLDRSPSTPNGSIGSSTWRTPPVLRSFLSSSNSFPPALQLSPITSHLFTQSAASHLLPSLPPIATPQFTFPSLPSPSLPSHSLPHHSPVLPSHSLPRHSPVLPAPILLAPVLLSICS</sequence>
<protein>
    <submittedName>
        <fullName evidence="2">Uncharacterized protein</fullName>
    </submittedName>
</protein>
<dbReference type="RefSeq" id="XP_041228195.1">
    <property type="nucleotide sequence ID" value="XM_041370656.1"/>
</dbReference>
<feature type="region of interest" description="Disordered" evidence="1">
    <location>
        <begin position="95"/>
        <end position="154"/>
    </location>
</feature>
<dbReference type="Proteomes" id="UP001195769">
    <property type="component" value="Unassembled WGS sequence"/>
</dbReference>
<keyword evidence="3" id="KW-1185">Reference proteome</keyword>
<dbReference type="GeneID" id="64664954"/>
<name>A0AAD4EAC4_9AGAM</name>
<dbReference type="AlphaFoldDB" id="A0AAD4EAC4"/>